<dbReference type="Proteomes" id="UP000005824">
    <property type="component" value="Unassembled WGS sequence"/>
</dbReference>
<evidence type="ECO:0008006" key="3">
    <source>
        <dbReference type="Google" id="ProtNLM"/>
    </source>
</evidence>
<evidence type="ECO:0000313" key="2">
    <source>
        <dbReference type="Proteomes" id="UP000005824"/>
    </source>
</evidence>
<keyword evidence="2" id="KW-1185">Reference proteome</keyword>
<dbReference type="InParanoid" id="B4D5K4"/>
<name>B4D5K4_9BACT</name>
<dbReference type="STRING" id="497964.CfE428DRAFT_4193"/>
<evidence type="ECO:0000313" key="1">
    <source>
        <dbReference type="EMBL" id="EDY18409.1"/>
    </source>
</evidence>
<reference evidence="1 2" key="1">
    <citation type="journal article" date="2011" name="J. Bacteriol.">
        <title>Genome sequence of Chthoniobacter flavus Ellin428, an aerobic heterotrophic soil bacterium.</title>
        <authorList>
            <person name="Kant R."/>
            <person name="van Passel M.W."/>
            <person name="Palva A."/>
            <person name="Lucas S."/>
            <person name="Lapidus A."/>
            <person name="Glavina Del Rio T."/>
            <person name="Dalin E."/>
            <person name="Tice H."/>
            <person name="Bruce D."/>
            <person name="Goodwin L."/>
            <person name="Pitluck S."/>
            <person name="Larimer F.W."/>
            <person name="Land M.L."/>
            <person name="Hauser L."/>
            <person name="Sangwan P."/>
            <person name="de Vos W.M."/>
            <person name="Janssen P.H."/>
            <person name="Smidt H."/>
        </authorList>
    </citation>
    <scope>NUCLEOTIDE SEQUENCE [LARGE SCALE GENOMIC DNA]</scope>
    <source>
        <strain evidence="1 2">Ellin428</strain>
    </source>
</reference>
<dbReference type="AlphaFoldDB" id="B4D5K4"/>
<sequence length="117" mass="13380">MHYSIGNEGLILLIQVQGGLSKPEILACWEAIKAHPEYPRATGALVLFDAVWWETSGDELGDLAKRADELRPIRWAFVTDEDLSYGMVRRFATQVEGADRFAVFRDEDIARKWLDRQ</sequence>
<gene>
    <name evidence="1" type="ORF">CfE428DRAFT_4193</name>
</gene>
<dbReference type="EMBL" id="ABVL01000013">
    <property type="protein sequence ID" value="EDY18409.1"/>
    <property type="molecule type" value="Genomic_DNA"/>
</dbReference>
<proteinExistence type="predicted"/>
<comment type="caution">
    <text evidence="1">The sequence shown here is derived from an EMBL/GenBank/DDBJ whole genome shotgun (WGS) entry which is preliminary data.</text>
</comment>
<protein>
    <recommendedName>
        <fullName evidence="3">STAS/SEC14 domain-containing protein</fullName>
    </recommendedName>
</protein>
<accession>B4D5K4</accession>
<dbReference type="RefSeq" id="WP_006981517.1">
    <property type="nucleotide sequence ID" value="NZ_ABVL01000013.1"/>
</dbReference>
<organism evidence="1 2">
    <name type="scientific">Chthoniobacter flavus Ellin428</name>
    <dbReference type="NCBI Taxonomy" id="497964"/>
    <lineage>
        <taxon>Bacteria</taxon>
        <taxon>Pseudomonadati</taxon>
        <taxon>Verrucomicrobiota</taxon>
        <taxon>Spartobacteria</taxon>
        <taxon>Chthoniobacterales</taxon>
        <taxon>Chthoniobacteraceae</taxon>
        <taxon>Chthoniobacter</taxon>
    </lineage>
</organism>